<evidence type="ECO:0000313" key="3">
    <source>
        <dbReference type="Proteomes" id="UP000229498"/>
    </source>
</evidence>
<accession>A0A2M9FZZ0</accession>
<feature type="signal peptide" evidence="1">
    <location>
        <begin position="1"/>
        <end position="26"/>
    </location>
</feature>
<dbReference type="RefSeq" id="WP_109794081.1">
    <property type="nucleotide sequence ID" value="NZ_PHIG01000037.1"/>
</dbReference>
<dbReference type="Pfam" id="PF10082">
    <property type="entry name" value="BBP2_2"/>
    <property type="match status" value="1"/>
</dbReference>
<keyword evidence="3" id="KW-1185">Reference proteome</keyword>
<dbReference type="AlphaFoldDB" id="A0A2M9FZZ0"/>
<name>A0A2M9FZZ0_9PROT</name>
<reference evidence="2 3" key="1">
    <citation type="submission" date="2017-11" db="EMBL/GenBank/DDBJ databases">
        <title>Draft genome sequence of Rhizobiales bacterium SY3-13.</title>
        <authorList>
            <person name="Sun C."/>
        </authorList>
    </citation>
    <scope>NUCLEOTIDE SEQUENCE [LARGE SCALE GENOMIC DNA]</scope>
    <source>
        <strain evidence="2 3">SY3-13</strain>
    </source>
</reference>
<dbReference type="OrthoDB" id="7398962at2"/>
<protein>
    <recommendedName>
        <fullName evidence="4">Alginate export domain-containing protein</fullName>
    </recommendedName>
</protein>
<organism evidence="2 3">
    <name type="scientific">Minwuia thermotolerans</name>
    <dbReference type="NCBI Taxonomy" id="2056226"/>
    <lineage>
        <taxon>Bacteria</taxon>
        <taxon>Pseudomonadati</taxon>
        <taxon>Pseudomonadota</taxon>
        <taxon>Alphaproteobacteria</taxon>
        <taxon>Minwuiales</taxon>
        <taxon>Minwuiaceae</taxon>
        <taxon>Minwuia</taxon>
    </lineage>
</organism>
<keyword evidence="1" id="KW-0732">Signal</keyword>
<dbReference type="InterPro" id="IPR018759">
    <property type="entry name" value="BBP2_2"/>
</dbReference>
<comment type="caution">
    <text evidence="2">The sequence shown here is derived from an EMBL/GenBank/DDBJ whole genome shotgun (WGS) entry which is preliminary data.</text>
</comment>
<dbReference type="EMBL" id="PHIG01000037">
    <property type="protein sequence ID" value="PJK29030.1"/>
    <property type="molecule type" value="Genomic_DNA"/>
</dbReference>
<evidence type="ECO:0000313" key="2">
    <source>
        <dbReference type="EMBL" id="PJK29030.1"/>
    </source>
</evidence>
<gene>
    <name evidence="2" type="ORF">CVT23_14005</name>
</gene>
<sequence>MMRRAWQIGFGFCLCAVVALPGMAVAQGAADGKSEKQVKPQIVQNPIIPGQVDPEPPFTTAKQDAVLNRRRPEYEPIGMLAGGILRDVKYLGRGQILESFLLFPSIETEVAFDSNIFAEANDKTADFIGTVRPELELHSDWDNHEFFVRGFGEFARYASNSRESFARYGAELGTRLDVTEFLFLKFGAGWQRKTAARSDIETDTGGDEPTVFHEAFASGQARYKRDKFLVDANTSITARDFRDNTAAGVTVDNDQNDNWIWENSLRLGWEEWRGTTIFLEPFFNLARNFRQFDNAGLERGFYSTGVNVGFTYDASAVTFLEGALGIGYGIPHDRNADSFPFLSGKLDLVWNPHDSWTFTAGWNRRLAQTNAFSIINNVNVPDVAALTDTLSLGAQLEVTYEILASAGIDLALADTLENGTSDTGVDTELALLWLMNEYMRMRGFWNYSLLSSNDANREFSKHVVGVTLTMHY</sequence>
<evidence type="ECO:0008006" key="4">
    <source>
        <dbReference type="Google" id="ProtNLM"/>
    </source>
</evidence>
<feature type="chain" id="PRO_5014812443" description="Alginate export domain-containing protein" evidence="1">
    <location>
        <begin position="27"/>
        <end position="472"/>
    </location>
</feature>
<dbReference type="Proteomes" id="UP000229498">
    <property type="component" value="Unassembled WGS sequence"/>
</dbReference>
<proteinExistence type="predicted"/>
<evidence type="ECO:0000256" key="1">
    <source>
        <dbReference type="SAM" id="SignalP"/>
    </source>
</evidence>